<evidence type="ECO:0000313" key="3">
    <source>
        <dbReference type="Proteomes" id="UP001596415"/>
    </source>
</evidence>
<feature type="domain" description="YdhG-like" evidence="1">
    <location>
        <begin position="17"/>
        <end position="113"/>
    </location>
</feature>
<accession>A0ABW2MVJ1</accession>
<protein>
    <submittedName>
        <fullName evidence="2">YdeI family protein</fullName>
    </submittedName>
</protein>
<keyword evidence="3" id="KW-1185">Reference proteome</keyword>
<comment type="caution">
    <text evidence="2">The sequence shown here is derived from an EMBL/GenBank/DDBJ whole genome shotgun (WGS) entry which is preliminary data.</text>
</comment>
<proteinExistence type="predicted"/>
<dbReference type="SUPFAM" id="SSF159888">
    <property type="entry name" value="YdhG-like"/>
    <property type="match status" value="1"/>
</dbReference>
<evidence type="ECO:0000259" key="1">
    <source>
        <dbReference type="Pfam" id="PF08818"/>
    </source>
</evidence>
<dbReference type="Proteomes" id="UP001596415">
    <property type="component" value="Unassembled WGS sequence"/>
</dbReference>
<reference evidence="3" key="1">
    <citation type="journal article" date="2019" name="Int. J. Syst. Evol. Microbiol.">
        <title>The Global Catalogue of Microorganisms (GCM) 10K type strain sequencing project: providing services to taxonomists for standard genome sequencing and annotation.</title>
        <authorList>
            <consortium name="The Broad Institute Genomics Platform"/>
            <consortium name="The Broad Institute Genome Sequencing Center for Infectious Disease"/>
            <person name="Wu L."/>
            <person name="Ma J."/>
        </authorList>
    </citation>
    <scope>NUCLEOTIDE SEQUENCE [LARGE SCALE GENOMIC DNA]</scope>
    <source>
        <strain evidence="3">CGMCC 1.16306</strain>
    </source>
</reference>
<dbReference type="Gene3D" id="3.90.1150.200">
    <property type="match status" value="1"/>
</dbReference>
<dbReference type="Pfam" id="PF13376">
    <property type="entry name" value="OmdA"/>
    <property type="match status" value="1"/>
</dbReference>
<dbReference type="RefSeq" id="WP_380217400.1">
    <property type="nucleotide sequence ID" value="NZ_JBHTBN010000003.1"/>
</dbReference>
<dbReference type="Pfam" id="PF08818">
    <property type="entry name" value="DUF1801"/>
    <property type="match status" value="1"/>
</dbReference>
<organism evidence="2 3">
    <name type="scientific">Jejudonia soesokkakensis</name>
    <dbReference type="NCBI Taxonomy" id="1323432"/>
    <lineage>
        <taxon>Bacteria</taxon>
        <taxon>Pseudomonadati</taxon>
        <taxon>Bacteroidota</taxon>
        <taxon>Flavobacteriia</taxon>
        <taxon>Flavobacteriales</taxon>
        <taxon>Flavobacteriaceae</taxon>
        <taxon>Jejudonia</taxon>
    </lineage>
</organism>
<dbReference type="InterPro" id="IPR014922">
    <property type="entry name" value="YdhG-like"/>
</dbReference>
<dbReference type="EMBL" id="JBHTBN010000003">
    <property type="protein sequence ID" value="MFC7357555.1"/>
    <property type="molecule type" value="Genomic_DNA"/>
</dbReference>
<gene>
    <name evidence="2" type="ORF">ACFQO1_07640</name>
</gene>
<name>A0ABW2MVJ1_9FLAO</name>
<sequence>METEQKVDAYIKKHSKWTEKMSQIREVLQQTELIEAIKWGAPAYLIGTKIVLGIAGFKNHMGLWFHQGVFLKDAENKLMNAQEDKTKALRQWRFEEDDTIEPKLLLNYVNEAIANAKAGKELKPVKAKVAKKSEVLESAFKKDASLHSAFKNLSPGKQREYSEYIADAKRDTTKLSRLEKIIPMIKEGKGLHDKYKNC</sequence>
<evidence type="ECO:0000313" key="2">
    <source>
        <dbReference type="EMBL" id="MFC7357555.1"/>
    </source>
</evidence>